<reference evidence="4" key="1">
    <citation type="submission" date="2015-07" db="EMBL/GenBank/DDBJ databases">
        <title>Genome sequencing project for genomic taxonomy and phylogenomics of Bacillus-like bacteria.</title>
        <authorList>
            <person name="Liu B."/>
            <person name="Wang J."/>
            <person name="Zhu Y."/>
            <person name="Liu G."/>
            <person name="Chen Q."/>
            <person name="Chen Z."/>
            <person name="Lan J."/>
            <person name="Che J."/>
            <person name="Ge C."/>
            <person name="Shi H."/>
            <person name="Pan Z."/>
            <person name="Liu X."/>
        </authorList>
    </citation>
    <scope>NUCLEOTIDE SEQUENCE [LARGE SCALE GENOMIC DNA]</scope>
    <source>
        <strain evidence="4">DSM 9887</strain>
    </source>
</reference>
<dbReference type="OrthoDB" id="2440830at2"/>
<dbReference type="STRING" id="54915.ADS79_07725"/>
<evidence type="ECO:0000313" key="4">
    <source>
        <dbReference type="Proteomes" id="UP000036834"/>
    </source>
</evidence>
<keyword evidence="5" id="KW-1185">Reference proteome</keyword>
<name>A0A0K9YYN3_9BACL</name>
<feature type="transmembrane region" description="Helical" evidence="1">
    <location>
        <begin position="6"/>
        <end position="23"/>
    </location>
</feature>
<organism evidence="3 4">
    <name type="scientific">Brevibacillus reuszeri</name>
    <dbReference type="NCBI Taxonomy" id="54915"/>
    <lineage>
        <taxon>Bacteria</taxon>
        <taxon>Bacillati</taxon>
        <taxon>Bacillota</taxon>
        <taxon>Bacilli</taxon>
        <taxon>Bacillales</taxon>
        <taxon>Paenibacillaceae</taxon>
        <taxon>Brevibacillus</taxon>
    </lineage>
</organism>
<evidence type="ECO:0000313" key="3">
    <source>
        <dbReference type="EMBL" id="KNB73809.1"/>
    </source>
</evidence>
<dbReference type="RefSeq" id="WP_049737820.1">
    <property type="nucleotide sequence ID" value="NZ_BJON01000019.1"/>
</dbReference>
<evidence type="ECO:0000313" key="2">
    <source>
        <dbReference type="EMBL" id="GED71123.1"/>
    </source>
</evidence>
<reference evidence="2 5" key="3">
    <citation type="submission" date="2019-06" db="EMBL/GenBank/DDBJ databases">
        <title>Whole genome shotgun sequence of Brevibacillus reuszeri NBRC 15719.</title>
        <authorList>
            <person name="Hosoyama A."/>
            <person name="Uohara A."/>
            <person name="Ohji S."/>
            <person name="Ichikawa N."/>
        </authorList>
    </citation>
    <scope>NUCLEOTIDE SEQUENCE [LARGE SCALE GENOMIC DNA]</scope>
    <source>
        <strain evidence="2 5">NBRC 15719</strain>
    </source>
</reference>
<dbReference type="Proteomes" id="UP000036834">
    <property type="component" value="Unassembled WGS sequence"/>
</dbReference>
<feature type="transmembrane region" description="Helical" evidence="1">
    <location>
        <begin position="30"/>
        <end position="50"/>
    </location>
</feature>
<sequence>MVSVFGIVLAAVVITLFEVPLLLKSHLKKELWIFSFLLLLGVGISIAHSLHVKVPNPIDGIIQLYKPVSDYIDHVLK</sequence>
<comment type="caution">
    <text evidence="3">The sequence shown here is derived from an EMBL/GenBank/DDBJ whole genome shotgun (WGS) entry which is preliminary data.</text>
</comment>
<evidence type="ECO:0000313" key="5">
    <source>
        <dbReference type="Proteomes" id="UP000319578"/>
    </source>
</evidence>
<evidence type="ECO:0000256" key="1">
    <source>
        <dbReference type="SAM" id="Phobius"/>
    </source>
</evidence>
<accession>A0A0K9YYN3</accession>
<dbReference type="EMBL" id="LGIQ01000005">
    <property type="protein sequence ID" value="KNB73809.1"/>
    <property type="molecule type" value="Genomic_DNA"/>
</dbReference>
<keyword evidence="1" id="KW-1133">Transmembrane helix</keyword>
<gene>
    <name evidence="3" type="ORF">ADS79_07725</name>
    <name evidence="2" type="ORF">BRE01_48250</name>
</gene>
<dbReference type="Proteomes" id="UP000319578">
    <property type="component" value="Unassembled WGS sequence"/>
</dbReference>
<proteinExistence type="predicted"/>
<protein>
    <submittedName>
        <fullName evidence="3">Uncharacterized protein</fullName>
    </submittedName>
</protein>
<keyword evidence="1" id="KW-0812">Transmembrane</keyword>
<reference evidence="3" key="2">
    <citation type="submission" date="2015-07" db="EMBL/GenBank/DDBJ databases">
        <title>MeaNS - Measles Nucleotide Surveillance Program.</title>
        <authorList>
            <person name="Tran T."/>
            <person name="Druce J."/>
        </authorList>
    </citation>
    <scope>NUCLEOTIDE SEQUENCE</scope>
    <source>
        <strain evidence="3">DSM 9887</strain>
    </source>
</reference>
<dbReference type="EMBL" id="BJON01000019">
    <property type="protein sequence ID" value="GED71123.1"/>
    <property type="molecule type" value="Genomic_DNA"/>
</dbReference>
<dbReference type="AlphaFoldDB" id="A0A0K9YYN3"/>
<keyword evidence="1" id="KW-0472">Membrane</keyword>
<dbReference type="PATRIC" id="fig|54915.3.peg.6982"/>